<evidence type="ECO:0000313" key="1">
    <source>
        <dbReference type="EMBL" id="KAF9644597.1"/>
    </source>
</evidence>
<dbReference type="EMBL" id="MU118129">
    <property type="protein sequence ID" value="KAF9644597.1"/>
    <property type="molecule type" value="Genomic_DNA"/>
</dbReference>
<feature type="non-terminal residue" evidence="1">
    <location>
        <position position="90"/>
    </location>
</feature>
<name>A0ACB6Z503_THEGA</name>
<proteinExistence type="predicted"/>
<keyword evidence="2" id="KW-1185">Reference proteome</keyword>
<evidence type="ECO:0000313" key="2">
    <source>
        <dbReference type="Proteomes" id="UP000886501"/>
    </source>
</evidence>
<dbReference type="Proteomes" id="UP000886501">
    <property type="component" value="Unassembled WGS sequence"/>
</dbReference>
<accession>A0ACB6Z503</accession>
<sequence>MSLEITPHPVLKSYIEEIGGNPISLIRRPNPKAPAQNTGEHFQFLEGIGDLLMIGYKHIDVNKLAGCTNGIVDFVKAPLPAYPYSKTLAG</sequence>
<gene>
    <name evidence="1" type="ORF">BDM02DRAFT_3190458</name>
</gene>
<reference evidence="1" key="1">
    <citation type="submission" date="2019-10" db="EMBL/GenBank/DDBJ databases">
        <authorList>
            <consortium name="DOE Joint Genome Institute"/>
            <person name="Kuo A."/>
            <person name="Miyauchi S."/>
            <person name="Kiss E."/>
            <person name="Drula E."/>
            <person name="Kohler A."/>
            <person name="Sanchez-Garcia M."/>
            <person name="Andreopoulos B."/>
            <person name="Barry K.W."/>
            <person name="Bonito G."/>
            <person name="Buee M."/>
            <person name="Carver A."/>
            <person name="Chen C."/>
            <person name="Cichocki N."/>
            <person name="Clum A."/>
            <person name="Culley D."/>
            <person name="Crous P.W."/>
            <person name="Fauchery L."/>
            <person name="Girlanda M."/>
            <person name="Hayes R."/>
            <person name="Keri Z."/>
            <person name="Labutti K."/>
            <person name="Lipzen A."/>
            <person name="Lombard V."/>
            <person name="Magnuson J."/>
            <person name="Maillard F."/>
            <person name="Morin E."/>
            <person name="Murat C."/>
            <person name="Nolan M."/>
            <person name="Ohm R."/>
            <person name="Pangilinan J."/>
            <person name="Pereira M."/>
            <person name="Perotto S."/>
            <person name="Peter M."/>
            <person name="Riley R."/>
            <person name="Sitrit Y."/>
            <person name="Stielow B."/>
            <person name="Szollosi G."/>
            <person name="Zifcakova L."/>
            <person name="Stursova M."/>
            <person name="Spatafora J.W."/>
            <person name="Tedersoo L."/>
            <person name="Vaario L.-M."/>
            <person name="Yamada A."/>
            <person name="Yan M."/>
            <person name="Wang P."/>
            <person name="Xu J."/>
            <person name="Bruns T."/>
            <person name="Baldrian P."/>
            <person name="Vilgalys R."/>
            <person name="Henrissat B."/>
            <person name="Grigoriev I.V."/>
            <person name="Hibbett D."/>
            <person name="Nagy L.G."/>
            <person name="Martin F.M."/>
        </authorList>
    </citation>
    <scope>NUCLEOTIDE SEQUENCE</scope>
    <source>
        <strain evidence="1">P2</strain>
    </source>
</reference>
<comment type="caution">
    <text evidence="1">The sequence shown here is derived from an EMBL/GenBank/DDBJ whole genome shotgun (WGS) entry which is preliminary data.</text>
</comment>
<reference evidence="1" key="2">
    <citation type="journal article" date="2020" name="Nat. Commun.">
        <title>Large-scale genome sequencing of mycorrhizal fungi provides insights into the early evolution of symbiotic traits.</title>
        <authorList>
            <person name="Miyauchi S."/>
            <person name="Kiss E."/>
            <person name="Kuo A."/>
            <person name="Drula E."/>
            <person name="Kohler A."/>
            <person name="Sanchez-Garcia M."/>
            <person name="Morin E."/>
            <person name="Andreopoulos B."/>
            <person name="Barry K.W."/>
            <person name="Bonito G."/>
            <person name="Buee M."/>
            <person name="Carver A."/>
            <person name="Chen C."/>
            <person name="Cichocki N."/>
            <person name="Clum A."/>
            <person name="Culley D."/>
            <person name="Crous P.W."/>
            <person name="Fauchery L."/>
            <person name="Girlanda M."/>
            <person name="Hayes R.D."/>
            <person name="Keri Z."/>
            <person name="LaButti K."/>
            <person name="Lipzen A."/>
            <person name="Lombard V."/>
            <person name="Magnuson J."/>
            <person name="Maillard F."/>
            <person name="Murat C."/>
            <person name="Nolan M."/>
            <person name="Ohm R.A."/>
            <person name="Pangilinan J."/>
            <person name="Pereira M.F."/>
            <person name="Perotto S."/>
            <person name="Peter M."/>
            <person name="Pfister S."/>
            <person name="Riley R."/>
            <person name="Sitrit Y."/>
            <person name="Stielow J.B."/>
            <person name="Szollosi G."/>
            <person name="Zifcakova L."/>
            <person name="Stursova M."/>
            <person name="Spatafora J.W."/>
            <person name="Tedersoo L."/>
            <person name="Vaario L.M."/>
            <person name="Yamada A."/>
            <person name="Yan M."/>
            <person name="Wang P."/>
            <person name="Xu J."/>
            <person name="Bruns T."/>
            <person name="Baldrian P."/>
            <person name="Vilgalys R."/>
            <person name="Dunand C."/>
            <person name="Henrissat B."/>
            <person name="Grigoriev I.V."/>
            <person name="Hibbett D."/>
            <person name="Nagy L.G."/>
            <person name="Martin F.M."/>
        </authorList>
    </citation>
    <scope>NUCLEOTIDE SEQUENCE</scope>
    <source>
        <strain evidence="1">P2</strain>
    </source>
</reference>
<protein>
    <submittedName>
        <fullName evidence="1">Uncharacterized protein</fullName>
    </submittedName>
</protein>
<organism evidence="1 2">
    <name type="scientific">Thelephora ganbajun</name>
    <name type="common">Ganba fungus</name>
    <dbReference type="NCBI Taxonomy" id="370292"/>
    <lineage>
        <taxon>Eukaryota</taxon>
        <taxon>Fungi</taxon>
        <taxon>Dikarya</taxon>
        <taxon>Basidiomycota</taxon>
        <taxon>Agaricomycotina</taxon>
        <taxon>Agaricomycetes</taxon>
        <taxon>Thelephorales</taxon>
        <taxon>Thelephoraceae</taxon>
        <taxon>Thelephora</taxon>
    </lineage>
</organism>